<dbReference type="EMBL" id="CP022386">
    <property type="protein sequence ID" value="ATA86467.1"/>
    <property type="molecule type" value="Genomic_DNA"/>
</dbReference>
<dbReference type="KEGG" id="cgh:CGC50_04395"/>
<dbReference type="RefSeq" id="WP_095909845.1">
    <property type="nucleotide sequence ID" value="NZ_CP022386.1"/>
</dbReference>
<sequence length="427" mass="47660">MKKIYALCLLLLAVGCKKDDSESLPLNAEKDILSFVFTLEDKPYTALIKGTDITVSLPEDTPVEALSPTITISKGATLSPNTGVAQDFTKPVNYTVTAQDKTTKTYKVVVTVEKTEQPQVPIAIEPIPQGFAKDKQGGEVVSFNTNTLPVKKEQIKVQLVNRKDFSISYELKVQKIDKKERRVDVVLPASYKNGEYSLKATFDKEEASSDFFVLENGIPVLKVLDINYFEGPVTVLATTHLQKFNTVIYAKEEDLAKYTYYLRKNGQDYPLAVTYTGSYNVHFLMFDTPSTPLIGGKDFDFVIKGKGKEYVLPFVNSQKEPIEIEVAHAPLIHSLSQTSLRTGDTLTLTGEYFTYTSVGRTNGDYRYCSLLLFKDGELKATIDTFDHRDTTATFTIDDSVPAGTYKVVFSSQIRLLSESFAQEITIH</sequence>
<protein>
    <submittedName>
        <fullName evidence="1">Glycoside hydrolase xylanase</fullName>
    </submittedName>
</protein>
<organism evidence="1 2">
    <name type="scientific">Capnocytophaga gingivalis</name>
    <dbReference type="NCBI Taxonomy" id="1017"/>
    <lineage>
        <taxon>Bacteria</taxon>
        <taxon>Pseudomonadati</taxon>
        <taxon>Bacteroidota</taxon>
        <taxon>Flavobacteriia</taxon>
        <taxon>Flavobacteriales</taxon>
        <taxon>Flavobacteriaceae</taxon>
        <taxon>Capnocytophaga</taxon>
    </lineage>
</organism>
<dbReference type="Gene3D" id="2.60.40.2340">
    <property type="match status" value="1"/>
</dbReference>
<proteinExistence type="predicted"/>
<dbReference type="GO" id="GO:0045493">
    <property type="term" value="P:xylan catabolic process"/>
    <property type="evidence" value="ECO:0007669"/>
    <property type="project" value="UniProtKB-KW"/>
</dbReference>
<dbReference type="GeneID" id="84807801"/>
<keyword evidence="1" id="KW-0624">Polysaccharide degradation</keyword>
<dbReference type="OrthoDB" id="7012117at2"/>
<keyword evidence="1" id="KW-0326">Glycosidase</keyword>
<dbReference type="Proteomes" id="UP000217250">
    <property type="component" value="Chromosome"/>
</dbReference>
<accession>A0A250FR75</accession>
<evidence type="ECO:0000313" key="1">
    <source>
        <dbReference type="EMBL" id="ATA86467.1"/>
    </source>
</evidence>
<dbReference type="GO" id="GO:0016798">
    <property type="term" value="F:hydrolase activity, acting on glycosyl bonds"/>
    <property type="evidence" value="ECO:0007669"/>
    <property type="project" value="UniProtKB-KW"/>
</dbReference>
<dbReference type="InterPro" id="IPR013783">
    <property type="entry name" value="Ig-like_fold"/>
</dbReference>
<name>A0A250FR75_9FLAO</name>
<keyword evidence="1" id="KW-0378">Hydrolase</keyword>
<dbReference type="Gene3D" id="2.60.40.10">
    <property type="entry name" value="Immunoglobulins"/>
    <property type="match status" value="1"/>
</dbReference>
<keyword evidence="1" id="KW-0119">Carbohydrate metabolism</keyword>
<evidence type="ECO:0000313" key="2">
    <source>
        <dbReference type="Proteomes" id="UP000217250"/>
    </source>
</evidence>
<reference evidence="2" key="1">
    <citation type="submission" date="2017-06" db="EMBL/GenBank/DDBJ databases">
        <title>Capnocytophaga spp. assemblies.</title>
        <authorList>
            <person name="Gulvik C.A."/>
        </authorList>
    </citation>
    <scope>NUCLEOTIDE SEQUENCE [LARGE SCALE GENOMIC DNA]</scope>
    <source>
        <strain evidence="2">H1496</strain>
    </source>
</reference>
<dbReference type="AlphaFoldDB" id="A0A250FR75"/>
<dbReference type="PROSITE" id="PS51257">
    <property type="entry name" value="PROKAR_LIPOPROTEIN"/>
    <property type="match status" value="1"/>
</dbReference>
<gene>
    <name evidence="1" type="ORF">CGC50_04395</name>
</gene>
<keyword evidence="1" id="KW-0858">Xylan degradation</keyword>